<dbReference type="AlphaFoldDB" id="A0A5J5CH50"/>
<evidence type="ECO:0000313" key="3">
    <source>
        <dbReference type="Proteomes" id="UP000327493"/>
    </source>
</evidence>
<name>A0A5J5CH50_9PERO</name>
<evidence type="ECO:0000313" key="2">
    <source>
        <dbReference type="EMBL" id="KAA8581222.1"/>
    </source>
</evidence>
<evidence type="ECO:0000256" key="1">
    <source>
        <dbReference type="SAM" id="MobiDB-lite"/>
    </source>
</evidence>
<proteinExistence type="predicted"/>
<feature type="region of interest" description="Disordered" evidence="1">
    <location>
        <begin position="1"/>
        <end position="24"/>
    </location>
</feature>
<comment type="caution">
    <text evidence="2">The sequence shown here is derived from an EMBL/GenBank/DDBJ whole genome shotgun (WGS) entry which is preliminary data.</text>
</comment>
<dbReference type="Proteomes" id="UP000327493">
    <property type="component" value="Chromosome 21"/>
</dbReference>
<reference evidence="2 3" key="1">
    <citation type="submission" date="2019-08" db="EMBL/GenBank/DDBJ databases">
        <title>A chromosome-level genome assembly, high-density linkage maps, and genome scans reveal the genomic architecture of hybrid incompatibilities underlying speciation via character displacement in darters (Percidae: Etheostominae).</title>
        <authorList>
            <person name="Moran R.L."/>
            <person name="Catchen J.M."/>
            <person name="Fuller R.C."/>
        </authorList>
    </citation>
    <scope>NUCLEOTIDE SEQUENCE [LARGE SCALE GENOMIC DNA]</scope>
    <source>
        <strain evidence="2">EspeVRDwgs_2016</strain>
        <tissue evidence="2">Muscle</tissue>
    </source>
</reference>
<protein>
    <submittedName>
        <fullName evidence="2">Uncharacterized protein</fullName>
    </submittedName>
</protein>
<gene>
    <name evidence="2" type="ORF">FQN60_002803</name>
</gene>
<sequence length="163" mass="17547">MSGQAPRSIRAGKRRPAGASSAWLQRPSGVQHSRLVGRRDERRCGYRPQGLPAPCLHPLSSNSVVTLSSLIEHPSNKLSILFSSKSVPMGECTSTVIPLHGLVRNGQTWLLDGIVLLSLSKAPIGRGVGEDGVRHSVGSVALHTVQDVTYWQLSLQEEVELAV</sequence>
<dbReference type="EMBL" id="VOFY01000021">
    <property type="protein sequence ID" value="KAA8581222.1"/>
    <property type="molecule type" value="Genomic_DNA"/>
</dbReference>
<accession>A0A5J5CH50</accession>
<organism evidence="2 3">
    <name type="scientific">Etheostoma spectabile</name>
    <name type="common">orangethroat darter</name>
    <dbReference type="NCBI Taxonomy" id="54343"/>
    <lineage>
        <taxon>Eukaryota</taxon>
        <taxon>Metazoa</taxon>
        <taxon>Chordata</taxon>
        <taxon>Craniata</taxon>
        <taxon>Vertebrata</taxon>
        <taxon>Euteleostomi</taxon>
        <taxon>Actinopterygii</taxon>
        <taxon>Neopterygii</taxon>
        <taxon>Teleostei</taxon>
        <taxon>Neoteleostei</taxon>
        <taxon>Acanthomorphata</taxon>
        <taxon>Eupercaria</taxon>
        <taxon>Perciformes</taxon>
        <taxon>Percoidei</taxon>
        <taxon>Percidae</taxon>
        <taxon>Etheostomatinae</taxon>
        <taxon>Etheostoma</taxon>
    </lineage>
</organism>
<keyword evidence="3" id="KW-1185">Reference proteome</keyword>